<dbReference type="Proteomes" id="UP000499080">
    <property type="component" value="Unassembled WGS sequence"/>
</dbReference>
<proteinExistence type="predicted"/>
<comment type="caution">
    <text evidence="1">The sequence shown here is derived from an EMBL/GenBank/DDBJ whole genome shotgun (WGS) entry which is preliminary data.</text>
</comment>
<feature type="non-terminal residue" evidence="1">
    <location>
        <position position="80"/>
    </location>
</feature>
<dbReference type="EMBL" id="BGPR01014931">
    <property type="protein sequence ID" value="GBN67308.1"/>
    <property type="molecule type" value="Genomic_DNA"/>
</dbReference>
<dbReference type="AlphaFoldDB" id="A0A4Y2QVE3"/>
<reference evidence="1 2" key="1">
    <citation type="journal article" date="2019" name="Sci. Rep.">
        <title>Orb-weaving spider Araneus ventricosus genome elucidates the spidroin gene catalogue.</title>
        <authorList>
            <person name="Kono N."/>
            <person name="Nakamura H."/>
            <person name="Ohtoshi R."/>
            <person name="Moran D.A.P."/>
            <person name="Shinohara A."/>
            <person name="Yoshida Y."/>
            <person name="Fujiwara M."/>
            <person name="Mori M."/>
            <person name="Tomita M."/>
            <person name="Arakawa K."/>
        </authorList>
    </citation>
    <scope>NUCLEOTIDE SEQUENCE [LARGE SCALE GENOMIC DNA]</scope>
</reference>
<sequence length="80" mass="8886">MIEANFFPITPKGCGGLVTEYRDQRVMISKPYSTNDQLGSNVLRLARCGNSEKDSTKDQLGSNVLRLARCGNFEKDSTKN</sequence>
<organism evidence="1 2">
    <name type="scientific">Araneus ventricosus</name>
    <name type="common">Orbweaver spider</name>
    <name type="synonym">Epeira ventricosa</name>
    <dbReference type="NCBI Taxonomy" id="182803"/>
    <lineage>
        <taxon>Eukaryota</taxon>
        <taxon>Metazoa</taxon>
        <taxon>Ecdysozoa</taxon>
        <taxon>Arthropoda</taxon>
        <taxon>Chelicerata</taxon>
        <taxon>Arachnida</taxon>
        <taxon>Araneae</taxon>
        <taxon>Araneomorphae</taxon>
        <taxon>Entelegynae</taxon>
        <taxon>Araneoidea</taxon>
        <taxon>Araneidae</taxon>
        <taxon>Araneus</taxon>
    </lineage>
</organism>
<protein>
    <submittedName>
        <fullName evidence="1">Uncharacterized protein</fullName>
    </submittedName>
</protein>
<keyword evidence="2" id="KW-1185">Reference proteome</keyword>
<name>A0A4Y2QVE3_ARAVE</name>
<evidence type="ECO:0000313" key="2">
    <source>
        <dbReference type="Proteomes" id="UP000499080"/>
    </source>
</evidence>
<accession>A0A4Y2QVE3</accession>
<evidence type="ECO:0000313" key="1">
    <source>
        <dbReference type="EMBL" id="GBN67308.1"/>
    </source>
</evidence>
<gene>
    <name evidence="1" type="ORF">AVEN_156626_1</name>
</gene>